<dbReference type="InterPro" id="IPR037289">
    <property type="entry name" value="Elp2"/>
</dbReference>
<feature type="repeat" description="WD" evidence="11">
    <location>
        <begin position="163"/>
        <end position="208"/>
    </location>
</feature>
<feature type="repeat" description="WD" evidence="11">
    <location>
        <begin position="647"/>
        <end position="688"/>
    </location>
</feature>
<evidence type="ECO:0000256" key="7">
    <source>
        <dbReference type="ARBA" id="ARBA00022574"/>
    </source>
</evidence>
<protein>
    <recommendedName>
        <fullName evidence="5">Elongator complex protein 2</fullName>
    </recommendedName>
</protein>
<evidence type="ECO:0000256" key="10">
    <source>
        <dbReference type="ARBA" id="ARBA00023242"/>
    </source>
</evidence>
<reference evidence="13 14" key="1">
    <citation type="journal article" date="2010" name="Proc. Natl. Acad. Sci. U.S.A.">
        <title>Insights into evolution of multicellular fungi from the assembled chromosomes of the mushroom Coprinopsis cinerea (Coprinus cinereus).</title>
        <authorList>
            <person name="Stajich J.E."/>
            <person name="Wilke S.K."/>
            <person name="Ahren D."/>
            <person name="Au C.H."/>
            <person name="Birren B.W."/>
            <person name="Borodovsky M."/>
            <person name="Burns C."/>
            <person name="Canback B."/>
            <person name="Casselton L.A."/>
            <person name="Cheng C.K."/>
            <person name="Deng J."/>
            <person name="Dietrich F.S."/>
            <person name="Fargo D.C."/>
            <person name="Farman M.L."/>
            <person name="Gathman A.C."/>
            <person name="Goldberg J."/>
            <person name="Guigo R."/>
            <person name="Hoegger P.J."/>
            <person name="Hooker J.B."/>
            <person name="Huggins A."/>
            <person name="James T.Y."/>
            <person name="Kamada T."/>
            <person name="Kilaru S."/>
            <person name="Kodira C."/>
            <person name="Kues U."/>
            <person name="Kupfer D."/>
            <person name="Kwan H.S."/>
            <person name="Lomsadze A."/>
            <person name="Li W."/>
            <person name="Lilly W.W."/>
            <person name="Ma L.J."/>
            <person name="Mackey A.J."/>
            <person name="Manning G."/>
            <person name="Martin F."/>
            <person name="Muraguchi H."/>
            <person name="Natvig D.O."/>
            <person name="Palmerini H."/>
            <person name="Ramesh M.A."/>
            <person name="Rehmeyer C.J."/>
            <person name="Roe B.A."/>
            <person name="Shenoy N."/>
            <person name="Stanke M."/>
            <person name="Ter-Hovhannisyan V."/>
            <person name="Tunlid A."/>
            <person name="Velagapudi R."/>
            <person name="Vision T.J."/>
            <person name="Zeng Q."/>
            <person name="Zolan M.E."/>
            <person name="Pukkila P.J."/>
        </authorList>
    </citation>
    <scope>NUCLEOTIDE SEQUENCE [LARGE SCALE GENOMIC DNA]</scope>
    <source>
        <strain evidence="14">Okayama-7 / 130 / ATCC MYA-4618 / FGSC 9003</strain>
    </source>
</reference>
<dbReference type="AlphaFoldDB" id="A8NXA7"/>
<dbReference type="SMART" id="SM00320">
    <property type="entry name" value="WD40"/>
    <property type="match status" value="10"/>
</dbReference>
<organism evidence="13 14">
    <name type="scientific">Coprinopsis cinerea (strain Okayama-7 / 130 / ATCC MYA-4618 / FGSC 9003)</name>
    <name type="common">Inky cap fungus</name>
    <name type="synonym">Hormographiella aspergillata</name>
    <dbReference type="NCBI Taxonomy" id="240176"/>
    <lineage>
        <taxon>Eukaryota</taxon>
        <taxon>Fungi</taxon>
        <taxon>Dikarya</taxon>
        <taxon>Basidiomycota</taxon>
        <taxon>Agaricomycotina</taxon>
        <taxon>Agaricomycetes</taxon>
        <taxon>Agaricomycetidae</taxon>
        <taxon>Agaricales</taxon>
        <taxon>Agaricineae</taxon>
        <taxon>Psathyrellaceae</taxon>
        <taxon>Coprinopsis</taxon>
    </lineage>
</organism>
<evidence type="ECO:0000256" key="4">
    <source>
        <dbReference type="ARBA" id="ARBA00005881"/>
    </source>
</evidence>
<evidence type="ECO:0000256" key="8">
    <source>
        <dbReference type="ARBA" id="ARBA00022694"/>
    </source>
</evidence>
<dbReference type="UniPathway" id="UPA00988"/>
<comment type="similarity">
    <text evidence="4">Belongs to the WD repeat ELP2 family.</text>
</comment>
<dbReference type="FunCoup" id="A8NXA7">
    <property type="interactions" value="513"/>
</dbReference>
<feature type="compositionally biased region" description="Polar residues" evidence="12">
    <location>
        <begin position="490"/>
        <end position="500"/>
    </location>
</feature>
<dbReference type="GO" id="GO:0033588">
    <property type="term" value="C:elongator holoenzyme complex"/>
    <property type="evidence" value="ECO:0007669"/>
    <property type="project" value="InterPro"/>
</dbReference>
<sequence length="812" mass="88508">MASIAYIAASGNRFSHCADSSDSLIAFGTSILVGLWPIDWRLVFKIQAHAKALSALAVYKDTVVTSASDSLVKVWKLSQTDNGNGLFLLVDIVKYGLTAAGPVLQEQQTLSYGKRYALALALACLPSEVPIDVLAVGGTDNSVHLWVRSDDSAFRQFVRSATLTGHEDWIRCLDFQQFSPDQPLVLASGSQDGNVRLWNIEPFENVVKPAISELNDDLLDAFEASLNELGEGEEGGKQISLKKHVLTAKASQRTLQFSVTFDALLIGHEAGLTSLHWRPKTSDESTPTLLSTSTDSSLILWMPSSVGNSATQEGSSIWINYQRFGDVGGQRLGGFIGGIWADGGSEALAWGWSGGWRRWRCNRATNRQDESWHELGAITGHSGPVKGIDWSLSGNYLISTGLDQTTRIHGRIPGSSTSETGHWHELGRPQVHGYDLLDAVFITDLKFASIADEKVVRVFEAPRSFVETLETLRVSKFSEAEVIRVRPSKAESSTDLSPQQARPAGASVPPLGLSNKAVGEGTSQALAVAELDRSRRPFEGELAASTLWPEIEKIFGHGYESISLAVSNSRGFIATACKATSAEHATVRIYDTQNYRLFGEPLAGHVLTVTRIAFSPDDKLILTVSRDRTWRLFELKDGAGFVPVAADKSHARIIWDCAWAPGGKIFATASRDKTVKIWKRKSANANTSWECIETIKTMEAATAVAFSPSTERHRLAIGQENGTIITITTNPGADDGWKTEFTVDSKLAHVGQIHQLSWRPTKDGANSTQLASCSEDVESDETNSSMNREGKVQNYSKRCGTTTPYRGYTAQI</sequence>
<comment type="caution">
    <text evidence="13">The sequence shown here is derived from an EMBL/GenBank/DDBJ whole genome shotgun (WGS) entry which is preliminary data.</text>
</comment>
<keyword evidence="10" id="KW-0539">Nucleus</keyword>
<dbReference type="InParanoid" id="A8NXA7"/>
<dbReference type="STRING" id="240176.A8NXA7"/>
<dbReference type="GO" id="GO:0002098">
    <property type="term" value="P:tRNA wobble uridine modification"/>
    <property type="evidence" value="ECO:0007669"/>
    <property type="project" value="InterPro"/>
</dbReference>
<evidence type="ECO:0000256" key="6">
    <source>
        <dbReference type="ARBA" id="ARBA00022490"/>
    </source>
</evidence>
<dbReference type="OrthoDB" id="27911at2759"/>
<dbReference type="RefSeq" id="XP_001837114.2">
    <property type="nucleotide sequence ID" value="XM_001837062.2"/>
</dbReference>
<dbReference type="Gene3D" id="2.130.10.10">
    <property type="entry name" value="YVTN repeat-like/Quinoprotein amine dehydrogenase"/>
    <property type="match status" value="3"/>
</dbReference>
<evidence type="ECO:0000256" key="1">
    <source>
        <dbReference type="ARBA" id="ARBA00004123"/>
    </source>
</evidence>
<keyword evidence="6" id="KW-0963">Cytoplasm</keyword>
<evidence type="ECO:0000256" key="9">
    <source>
        <dbReference type="ARBA" id="ARBA00022737"/>
    </source>
</evidence>
<dbReference type="PROSITE" id="PS00678">
    <property type="entry name" value="WD_REPEATS_1"/>
    <property type="match status" value="1"/>
</dbReference>
<dbReference type="OMA" id="ENFRHIS"/>
<keyword evidence="14" id="KW-1185">Reference proteome</keyword>
<dbReference type="VEuPathDB" id="FungiDB:CC1G_00250"/>
<feature type="repeat" description="WD" evidence="11">
    <location>
        <begin position="378"/>
        <end position="408"/>
    </location>
</feature>
<comment type="subcellular location">
    <subcellularLocation>
        <location evidence="2">Cytoplasm</location>
    </subcellularLocation>
    <subcellularLocation>
        <location evidence="1">Nucleus</location>
    </subcellularLocation>
</comment>
<dbReference type="HOGENOM" id="CLU_006430_2_0_1"/>
<dbReference type="KEGG" id="cci:CC1G_00250"/>
<dbReference type="GeneID" id="6013670"/>
<dbReference type="SUPFAM" id="SSF50978">
    <property type="entry name" value="WD40 repeat-like"/>
    <property type="match status" value="1"/>
</dbReference>
<feature type="region of interest" description="Disordered" evidence="12">
    <location>
        <begin position="488"/>
        <end position="514"/>
    </location>
</feature>
<dbReference type="PROSITE" id="PS50294">
    <property type="entry name" value="WD_REPEATS_REGION"/>
    <property type="match status" value="3"/>
</dbReference>
<name>A8NXA7_COPC7</name>
<evidence type="ECO:0000256" key="11">
    <source>
        <dbReference type="PROSITE-ProRule" id="PRU00221"/>
    </source>
</evidence>
<accession>A8NXA7</accession>
<dbReference type="PANTHER" id="PTHR44111:SF1">
    <property type="entry name" value="ELONGATOR COMPLEX PROTEIN 2"/>
    <property type="match status" value="1"/>
</dbReference>
<keyword evidence="9" id="KW-0677">Repeat</keyword>
<evidence type="ECO:0000256" key="5">
    <source>
        <dbReference type="ARBA" id="ARBA00020267"/>
    </source>
</evidence>
<feature type="repeat" description="WD" evidence="11">
    <location>
        <begin position="602"/>
        <end position="638"/>
    </location>
</feature>
<evidence type="ECO:0000313" key="14">
    <source>
        <dbReference type="Proteomes" id="UP000001861"/>
    </source>
</evidence>
<dbReference type="InterPro" id="IPR001680">
    <property type="entry name" value="WD40_rpt"/>
</dbReference>
<dbReference type="PROSITE" id="PS50082">
    <property type="entry name" value="WD_REPEATS_2"/>
    <property type="match status" value="5"/>
</dbReference>
<dbReference type="InterPro" id="IPR015943">
    <property type="entry name" value="WD40/YVTN_repeat-like_dom_sf"/>
</dbReference>
<gene>
    <name evidence="13" type="ORF">CC1G_00250</name>
</gene>
<feature type="repeat" description="WD" evidence="11">
    <location>
        <begin position="46"/>
        <end position="78"/>
    </location>
</feature>
<proteinExistence type="inferred from homology"/>
<keyword evidence="8" id="KW-0819">tRNA processing</keyword>
<dbReference type="InterPro" id="IPR020472">
    <property type="entry name" value="WD40_PAC1"/>
</dbReference>
<dbReference type="PANTHER" id="PTHR44111">
    <property type="entry name" value="ELONGATOR COMPLEX PROTEIN 2"/>
    <property type="match status" value="1"/>
</dbReference>
<evidence type="ECO:0000256" key="3">
    <source>
        <dbReference type="ARBA" id="ARBA00005043"/>
    </source>
</evidence>
<dbReference type="Pfam" id="PF00400">
    <property type="entry name" value="WD40"/>
    <property type="match status" value="4"/>
</dbReference>
<dbReference type="Proteomes" id="UP000001861">
    <property type="component" value="Unassembled WGS sequence"/>
</dbReference>
<keyword evidence="7 11" id="KW-0853">WD repeat</keyword>
<comment type="pathway">
    <text evidence="3">tRNA modification; 5-methoxycarbonylmethyl-2-thiouridine-tRNA biosynthesis.</text>
</comment>
<evidence type="ECO:0000313" key="13">
    <source>
        <dbReference type="EMBL" id="EAU84731.2"/>
    </source>
</evidence>
<dbReference type="EMBL" id="AACS02000005">
    <property type="protein sequence ID" value="EAU84731.2"/>
    <property type="molecule type" value="Genomic_DNA"/>
</dbReference>
<dbReference type="InterPro" id="IPR036322">
    <property type="entry name" value="WD40_repeat_dom_sf"/>
</dbReference>
<evidence type="ECO:0000256" key="12">
    <source>
        <dbReference type="SAM" id="MobiDB-lite"/>
    </source>
</evidence>
<dbReference type="GO" id="GO:0005737">
    <property type="term" value="C:cytoplasm"/>
    <property type="evidence" value="ECO:0007669"/>
    <property type="project" value="UniProtKB-SubCell"/>
</dbReference>
<dbReference type="eggNOG" id="KOG1063">
    <property type="taxonomic scope" value="Eukaryota"/>
</dbReference>
<feature type="region of interest" description="Disordered" evidence="12">
    <location>
        <begin position="759"/>
        <end position="789"/>
    </location>
</feature>
<dbReference type="GO" id="GO:0005634">
    <property type="term" value="C:nucleus"/>
    <property type="evidence" value="ECO:0007669"/>
    <property type="project" value="UniProtKB-SubCell"/>
</dbReference>
<evidence type="ECO:0000256" key="2">
    <source>
        <dbReference type="ARBA" id="ARBA00004496"/>
    </source>
</evidence>
<dbReference type="PRINTS" id="PR00320">
    <property type="entry name" value="GPROTEINBRPT"/>
</dbReference>
<dbReference type="InterPro" id="IPR019775">
    <property type="entry name" value="WD40_repeat_CS"/>
</dbReference>